<evidence type="ECO:0000256" key="2">
    <source>
        <dbReference type="ARBA" id="ARBA00022723"/>
    </source>
</evidence>
<evidence type="ECO:0000259" key="5">
    <source>
        <dbReference type="Pfam" id="PF13638"/>
    </source>
</evidence>
<keyword evidence="3" id="KW-0378">Hydrolase</keyword>
<dbReference type="EMBL" id="JAHKKG010000001">
    <property type="protein sequence ID" value="MBU2662648.1"/>
    <property type="molecule type" value="Genomic_DNA"/>
</dbReference>
<dbReference type="Gene3D" id="3.40.50.1010">
    <property type="entry name" value="5'-nuclease"/>
    <property type="match status" value="1"/>
</dbReference>
<protein>
    <recommendedName>
        <fullName evidence="5">PIN domain-containing protein</fullName>
    </recommendedName>
</protein>
<feature type="domain" description="PIN" evidence="5">
    <location>
        <begin position="163"/>
        <end position="322"/>
    </location>
</feature>
<comment type="caution">
    <text evidence="6">The sequence shown here is derived from an EMBL/GenBank/DDBJ whole genome shotgun (WGS) entry which is preliminary data.</text>
</comment>
<evidence type="ECO:0000313" key="7">
    <source>
        <dbReference type="Proteomes" id="UP001519654"/>
    </source>
</evidence>
<organism evidence="6 7">
    <name type="scientific">Paractinoplanes bogorensis</name>
    <dbReference type="NCBI Taxonomy" id="1610840"/>
    <lineage>
        <taxon>Bacteria</taxon>
        <taxon>Bacillati</taxon>
        <taxon>Actinomycetota</taxon>
        <taxon>Actinomycetes</taxon>
        <taxon>Micromonosporales</taxon>
        <taxon>Micromonosporaceae</taxon>
        <taxon>Paractinoplanes</taxon>
    </lineage>
</organism>
<keyword evidence="7" id="KW-1185">Reference proteome</keyword>
<reference evidence="6 7" key="1">
    <citation type="submission" date="2021-06" db="EMBL/GenBank/DDBJ databases">
        <title>Actinoplanes lichenicola sp. nov., and Actinoplanes ovalisporus sp. nov., isolated from lichen in Thailand.</title>
        <authorList>
            <person name="Saeng-In P."/>
            <person name="Kanchanasin P."/>
            <person name="Yuki M."/>
            <person name="Kudo T."/>
            <person name="Ohkuma M."/>
            <person name="Phongsopitanun W."/>
            <person name="Tanasupawat S."/>
        </authorList>
    </citation>
    <scope>NUCLEOTIDE SEQUENCE [LARGE SCALE GENOMIC DNA]</scope>
    <source>
        <strain evidence="6 7">NBRC 110975</strain>
    </source>
</reference>
<dbReference type="RefSeq" id="WP_215784572.1">
    <property type="nucleotide sequence ID" value="NZ_JAHKKG010000001.1"/>
</dbReference>
<gene>
    <name evidence="6" type="ORF">KOI35_03935</name>
</gene>
<accession>A0ABS5YGZ3</accession>
<keyword evidence="1" id="KW-0540">Nuclease</keyword>
<keyword evidence="2" id="KW-0479">Metal-binding</keyword>
<name>A0ABS5YGZ3_9ACTN</name>
<sequence length="329" mass="36479">MVDVLKVMRSEAGSVLPAEPAPFAPARKSVGSAGRRCDTPPVLLTPLPGADRQSLLSLLQERANEAGNLRNRLDQLPPFQTFYQYLEWARFGVQALSARVRPLEASAMFQTRRWELLLGVGTDHDIARLLMTQELDDRAVVLKAAYEDLKAEFERWTTPARLLVFDTVVYMEHPQKLEELDFWGLTGEINRGIHLVVPIAVIDELDNLKNRGHEAKKWRAAYSLAVLDRVISGKKKNVAGAVYGHVLRAATRSTGDGPALERGPVTIDLLLDPPDHVRLPNTDDEIVDRAVNVQALAGKPVTLVSYDTGMIMRARNAGLDVIKLVQAKD</sequence>
<evidence type="ECO:0000256" key="1">
    <source>
        <dbReference type="ARBA" id="ARBA00022722"/>
    </source>
</evidence>
<evidence type="ECO:0000256" key="3">
    <source>
        <dbReference type="ARBA" id="ARBA00022801"/>
    </source>
</evidence>
<dbReference type="Proteomes" id="UP001519654">
    <property type="component" value="Unassembled WGS sequence"/>
</dbReference>
<proteinExistence type="predicted"/>
<dbReference type="InterPro" id="IPR002716">
    <property type="entry name" value="PIN_dom"/>
</dbReference>
<keyword evidence="4" id="KW-0460">Magnesium</keyword>
<dbReference type="Pfam" id="PF13638">
    <property type="entry name" value="PIN_4"/>
    <property type="match status" value="1"/>
</dbReference>
<evidence type="ECO:0000313" key="6">
    <source>
        <dbReference type="EMBL" id="MBU2662648.1"/>
    </source>
</evidence>
<evidence type="ECO:0000256" key="4">
    <source>
        <dbReference type="ARBA" id="ARBA00022842"/>
    </source>
</evidence>